<reference evidence="3 4" key="2">
    <citation type="journal article" date="2016" name="Genome Announc.">
        <title>Draft Genome Sequence of a Versatile Hydrocarbon-Degrading Bacterium, Rhodococcus pyridinivorans Strain KG-16, Collected from Oil Fields in India.</title>
        <authorList>
            <person name="Aggarwal R.K."/>
            <person name="Dawar C."/>
            <person name="Phanindranath R."/>
            <person name="Mutnuri L."/>
            <person name="Dayal A.M."/>
        </authorList>
    </citation>
    <scope>NUCLEOTIDE SEQUENCE [LARGE SCALE GENOMIC DNA]</scope>
    <source>
        <strain evidence="3 4">KG-16</strain>
    </source>
</reference>
<accession>A0A0V9UJ37</accession>
<dbReference type="GO" id="GO:0043164">
    <property type="term" value="P:Gram-negative-bacterium-type cell wall biogenesis"/>
    <property type="evidence" value="ECO:0007669"/>
    <property type="project" value="TreeGrafter"/>
</dbReference>
<name>A0A0V9UJ37_9NOCA</name>
<dbReference type="Proteomes" id="UP000053060">
    <property type="component" value="Unassembled WGS sequence"/>
</dbReference>
<evidence type="ECO:0000256" key="1">
    <source>
        <dbReference type="SAM" id="SignalP"/>
    </source>
</evidence>
<dbReference type="PANTHER" id="PTHR30336">
    <property type="entry name" value="INNER MEMBRANE PROTEIN, PROBABLE PERMEASE"/>
    <property type="match status" value="1"/>
</dbReference>
<reference evidence="4" key="1">
    <citation type="submission" date="2015-01" db="EMBL/GenBank/DDBJ databases">
        <title>Draft genome sequence of Rhodococcus pyridinivorans strain KG-16, a hydrocarbon-degrading bacterium.</title>
        <authorList>
            <person name="Aggarwal R.K."/>
            <person name="Dawar C."/>
        </authorList>
    </citation>
    <scope>NUCLEOTIDE SEQUENCE [LARGE SCALE GENOMIC DNA]</scope>
    <source>
        <strain evidence="4">KG-16</strain>
    </source>
</reference>
<dbReference type="InterPro" id="IPR003848">
    <property type="entry name" value="DUF218"/>
</dbReference>
<organism evidence="3 4">
    <name type="scientific">Rhodococcus pyridinivorans KG-16</name>
    <dbReference type="NCBI Taxonomy" id="1441730"/>
    <lineage>
        <taxon>Bacteria</taxon>
        <taxon>Bacillati</taxon>
        <taxon>Actinomycetota</taxon>
        <taxon>Actinomycetes</taxon>
        <taxon>Mycobacteriales</taxon>
        <taxon>Nocardiaceae</taxon>
        <taxon>Rhodococcus</taxon>
    </lineage>
</organism>
<dbReference type="InterPro" id="IPR014729">
    <property type="entry name" value="Rossmann-like_a/b/a_fold"/>
</dbReference>
<dbReference type="Gene3D" id="3.40.50.620">
    <property type="entry name" value="HUPs"/>
    <property type="match status" value="1"/>
</dbReference>
<protein>
    <submittedName>
        <fullName evidence="3">Membrane protein</fullName>
    </submittedName>
</protein>
<dbReference type="PANTHER" id="PTHR30336:SF4">
    <property type="entry name" value="ENVELOPE BIOGENESIS FACTOR ELYC"/>
    <property type="match status" value="1"/>
</dbReference>
<dbReference type="PATRIC" id="fig|1441730.3.peg.3276"/>
<feature type="domain" description="DUF218" evidence="2">
    <location>
        <begin position="80"/>
        <end position="194"/>
    </location>
</feature>
<dbReference type="EMBL" id="AZXY01000007">
    <property type="protein sequence ID" value="KSZ58013.1"/>
    <property type="molecule type" value="Genomic_DNA"/>
</dbReference>
<dbReference type="CDD" id="cd06259">
    <property type="entry name" value="YdcF-like"/>
    <property type="match status" value="1"/>
</dbReference>
<sequence>MGAVRRTVVATAVAATAAVGVSTGQAAATPAIDTVVNGALSVTPLCQGTIDALIIACTELEKLTPHFPLMLDLNPRGTHLVVLGAGLTDDGKIQPVLEERLEAALRAAQRYPESPIVVTGGVPRNGVTEAQAMKDWLVARGIPPERITEESQSTSTVENAHFTNDVLLERRATGAVLVTNRDHLERAMINFRQAVDARIPVAGIVAA</sequence>
<dbReference type="AlphaFoldDB" id="A0A0V9UJ37"/>
<dbReference type="GO" id="GO:0000270">
    <property type="term" value="P:peptidoglycan metabolic process"/>
    <property type="evidence" value="ECO:0007669"/>
    <property type="project" value="TreeGrafter"/>
</dbReference>
<comment type="caution">
    <text evidence="3">The sequence shown here is derived from an EMBL/GenBank/DDBJ whole genome shotgun (WGS) entry which is preliminary data.</text>
</comment>
<evidence type="ECO:0000313" key="4">
    <source>
        <dbReference type="Proteomes" id="UP000053060"/>
    </source>
</evidence>
<feature type="signal peptide" evidence="1">
    <location>
        <begin position="1"/>
        <end position="26"/>
    </location>
</feature>
<dbReference type="GO" id="GO:0005886">
    <property type="term" value="C:plasma membrane"/>
    <property type="evidence" value="ECO:0007669"/>
    <property type="project" value="TreeGrafter"/>
</dbReference>
<dbReference type="InterPro" id="IPR051599">
    <property type="entry name" value="Cell_Envelope_Assoc"/>
</dbReference>
<proteinExistence type="predicted"/>
<evidence type="ECO:0000259" key="2">
    <source>
        <dbReference type="Pfam" id="PF02698"/>
    </source>
</evidence>
<evidence type="ECO:0000313" key="3">
    <source>
        <dbReference type="EMBL" id="KSZ58013.1"/>
    </source>
</evidence>
<gene>
    <name evidence="3" type="ORF">Z045_15760</name>
</gene>
<dbReference type="Pfam" id="PF02698">
    <property type="entry name" value="DUF218"/>
    <property type="match status" value="1"/>
</dbReference>
<keyword evidence="1" id="KW-0732">Signal</keyword>
<feature type="chain" id="PRO_5006898437" evidence="1">
    <location>
        <begin position="27"/>
        <end position="207"/>
    </location>
</feature>